<proteinExistence type="inferred from homology"/>
<evidence type="ECO:0000256" key="7">
    <source>
        <dbReference type="HAMAP-Rule" id="MF_00006"/>
    </source>
</evidence>
<dbReference type="AlphaFoldDB" id="A0A5S3PCN3"/>
<dbReference type="FunFam" id="1.10.40.30:FF:000001">
    <property type="entry name" value="Argininosuccinate lyase"/>
    <property type="match status" value="1"/>
</dbReference>
<name>A0A5S3PCN3_9RHOB</name>
<dbReference type="PRINTS" id="PR00145">
    <property type="entry name" value="ARGSUCLYASE"/>
</dbReference>
<comment type="similarity">
    <text evidence="7">Belongs to the lyase 1 family. Argininosuccinate lyase subfamily.</text>
</comment>
<evidence type="ECO:0000259" key="8">
    <source>
        <dbReference type="Pfam" id="PF00206"/>
    </source>
</evidence>
<evidence type="ECO:0000256" key="5">
    <source>
        <dbReference type="ARBA" id="ARBA00022605"/>
    </source>
</evidence>
<dbReference type="InterPro" id="IPR008948">
    <property type="entry name" value="L-Aspartase-like"/>
</dbReference>
<dbReference type="HAMAP" id="MF_00006">
    <property type="entry name" value="Arg_succ_lyase"/>
    <property type="match status" value="1"/>
</dbReference>
<dbReference type="InterPro" id="IPR022761">
    <property type="entry name" value="Fumarate_lyase_N"/>
</dbReference>
<comment type="caution">
    <text evidence="10">The sequence shown here is derived from an EMBL/GenBank/DDBJ whole genome shotgun (WGS) entry which is preliminary data.</text>
</comment>
<dbReference type="PANTHER" id="PTHR43814">
    <property type="entry name" value="ARGININOSUCCINATE LYASE"/>
    <property type="match status" value="1"/>
</dbReference>
<dbReference type="Pfam" id="PF14698">
    <property type="entry name" value="ASL_C2"/>
    <property type="match status" value="1"/>
</dbReference>
<keyword evidence="6 7" id="KW-0456">Lyase</keyword>
<dbReference type="CDD" id="cd01359">
    <property type="entry name" value="Argininosuccinate_lyase"/>
    <property type="match status" value="1"/>
</dbReference>
<dbReference type="EMBL" id="VANS01000003">
    <property type="protein sequence ID" value="TMM51576.1"/>
    <property type="molecule type" value="Genomic_DNA"/>
</dbReference>
<dbReference type="NCBIfam" id="TIGR00838">
    <property type="entry name" value="argH"/>
    <property type="match status" value="1"/>
</dbReference>
<keyword evidence="7" id="KW-0963">Cytoplasm</keyword>
<dbReference type="GO" id="GO:0042450">
    <property type="term" value="P:L-arginine biosynthetic process via ornithine"/>
    <property type="evidence" value="ECO:0007669"/>
    <property type="project" value="UniProtKB-UniRule"/>
</dbReference>
<dbReference type="GO" id="GO:0004056">
    <property type="term" value="F:argininosuccinate lyase activity"/>
    <property type="evidence" value="ECO:0007669"/>
    <property type="project" value="UniProtKB-UniRule"/>
</dbReference>
<comment type="catalytic activity">
    <reaction evidence="1 7">
        <text>2-(N(omega)-L-arginino)succinate = fumarate + L-arginine</text>
        <dbReference type="Rhea" id="RHEA:24020"/>
        <dbReference type="ChEBI" id="CHEBI:29806"/>
        <dbReference type="ChEBI" id="CHEBI:32682"/>
        <dbReference type="ChEBI" id="CHEBI:57472"/>
        <dbReference type="EC" id="4.3.2.1"/>
    </reaction>
</comment>
<keyword evidence="4 7" id="KW-0055">Arginine biosynthesis</keyword>
<dbReference type="EC" id="4.3.2.1" evidence="3 7"/>
<accession>A0A5S3PCN3</accession>
<organism evidence="10 11">
    <name type="scientific">Sulfitobacter sabulilitoris</name>
    <dbReference type="NCBI Taxonomy" id="2562655"/>
    <lineage>
        <taxon>Bacteria</taxon>
        <taxon>Pseudomonadati</taxon>
        <taxon>Pseudomonadota</taxon>
        <taxon>Alphaproteobacteria</taxon>
        <taxon>Rhodobacterales</taxon>
        <taxon>Roseobacteraceae</taxon>
        <taxon>Sulfitobacter</taxon>
    </lineage>
</organism>
<keyword evidence="11" id="KW-1185">Reference proteome</keyword>
<dbReference type="Gene3D" id="1.10.275.10">
    <property type="entry name" value="Fumarase/aspartase (N-terminal domain)"/>
    <property type="match status" value="1"/>
</dbReference>
<dbReference type="UniPathway" id="UPA00068">
    <property type="reaction ID" value="UER00114"/>
</dbReference>
<evidence type="ECO:0000256" key="2">
    <source>
        <dbReference type="ARBA" id="ARBA00004941"/>
    </source>
</evidence>
<sequence length="463" mass="49932">MTDTTSNKMWGGRFAAGPDAIMEAINASIGFDKRMAAQDIAGSRAHAAMLAATGIIQASDADAIREGLLTVLSEIDGGTFQFSAALEDIHMNVEARLKEVIGEPAGRLHTGRSRNDQVATDFKLWTRDQLDAADAGLVALIGALLTQAEAGAEWVMPGFTHLQTAQPVTWGHHMMAYVEMFSRDLGRFRDARARMNECPLGAAALAGTSFPIDRDMTAQALGFDRPSANSLDAVSDRDFALEFLGAASICAMHLSRFAEELVIWSSAQFRFVTLSDRFSTGSSIMPQKKNPDAAELIRAKVGRIFGANTALMMVMKGLPLAYSKDMQEDKEQVFDAADNLMLALAAMEGMVRDMTANRDHLAAAAGSGFSTATDLADWLVRVLGMPFRDAHHVTGTLVARAETKGCDLPDLTLDDMQAVHPEITNAVFDVLGVENSVNSRTSYGGTAPAQVRAQIARWKDNLK</sequence>
<dbReference type="InterPro" id="IPR024083">
    <property type="entry name" value="Fumarase/histidase_N"/>
</dbReference>
<evidence type="ECO:0000313" key="11">
    <source>
        <dbReference type="Proteomes" id="UP000309550"/>
    </source>
</evidence>
<dbReference type="InterPro" id="IPR029419">
    <property type="entry name" value="Arg_succ_lyase_C"/>
</dbReference>
<dbReference type="RefSeq" id="WP_138662651.1">
    <property type="nucleotide sequence ID" value="NZ_VANS01000003.1"/>
</dbReference>
<dbReference type="InterPro" id="IPR000362">
    <property type="entry name" value="Fumarate_lyase_fam"/>
</dbReference>
<dbReference type="PANTHER" id="PTHR43814:SF1">
    <property type="entry name" value="ARGININOSUCCINATE LYASE"/>
    <property type="match status" value="1"/>
</dbReference>
<dbReference type="Gene3D" id="1.10.40.30">
    <property type="entry name" value="Fumarase/aspartase (C-terminal domain)"/>
    <property type="match status" value="1"/>
</dbReference>
<feature type="domain" description="Fumarate lyase N-terminal" evidence="8">
    <location>
        <begin position="12"/>
        <end position="306"/>
    </location>
</feature>
<reference evidence="10 11" key="1">
    <citation type="submission" date="2019-05" db="EMBL/GenBank/DDBJ databases">
        <title>Sulfitobacter sabulilitoris sp. nov., isolated from a marine sand.</title>
        <authorList>
            <person name="Yoon J.-H."/>
        </authorList>
    </citation>
    <scope>NUCLEOTIDE SEQUENCE [LARGE SCALE GENOMIC DNA]</scope>
    <source>
        <strain evidence="10 11">HSMS-29</strain>
    </source>
</reference>
<keyword evidence="5 7" id="KW-0028">Amino-acid biosynthesis</keyword>
<dbReference type="FunFam" id="1.10.275.10:FF:000002">
    <property type="entry name" value="Argininosuccinate lyase"/>
    <property type="match status" value="1"/>
</dbReference>
<dbReference type="FunFam" id="1.20.200.10:FF:000015">
    <property type="entry name" value="argininosuccinate lyase isoform X2"/>
    <property type="match status" value="1"/>
</dbReference>
<evidence type="ECO:0000256" key="3">
    <source>
        <dbReference type="ARBA" id="ARBA00012338"/>
    </source>
</evidence>
<dbReference type="Pfam" id="PF00206">
    <property type="entry name" value="Lyase_1"/>
    <property type="match status" value="1"/>
</dbReference>
<evidence type="ECO:0000256" key="1">
    <source>
        <dbReference type="ARBA" id="ARBA00000985"/>
    </source>
</evidence>
<dbReference type="GO" id="GO:0005829">
    <property type="term" value="C:cytosol"/>
    <property type="evidence" value="ECO:0007669"/>
    <property type="project" value="TreeGrafter"/>
</dbReference>
<dbReference type="SUPFAM" id="SSF48557">
    <property type="entry name" value="L-aspartase-like"/>
    <property type="match status" value="1"/>
</dbReference>
<dbReference type="PRINTS" id="PR00149">
    <property type="entry name" value="FUMRATELYASE"/>
</dbReference>
<gene>
    <name evidence="7 10" type="primary">argH</name>
    <name evidence="10" type="ORF">FDT80_12505</name>
</gene>
<dbReference type="Gene3D" id="1.20.200.10">
    <property type="entry name" value="Fumarase/aspartase (Central domain)"/>
    <property type="match status" value="1"/>
</dbReference>
<evidence type="ECO:0000256" key="4">
    <source>
        <dbReference type="ARBA" id="ARBA00022571"/>
    </source>
</evidence>
<dbReference type="OrthoDB" id="9769623at2"/>
<dbReference type="InterPro" id="IPR009049">
    <property type="entry name" value="Argininosuccinate_lyase"/>
</dbReference>
<dbReference type="InterPro" id="IPR020557">
    <property type="entry name" value="Fumarate_lyase_CS"/>
</dbReference>
<comment type="pathway">
    <text evidence="2 7">Amino-acid biosynthesis; L-arginine biosynthesis; L-arginine from L-ornithine and carbamoyl phosphate: step 3/3.</text>
</comment>
<evidence type="ECO:0000259" key="9">
    <source>
        <dbReference type="Pfam" id="PF14698"/>
    </source>
</evidence>
<evidence type="ECO:0000313" key="10">
    <source>
        <dbReference type="EMBL" id="TMM51576.1"/>
    </source>
</evidence>
<protein>
    <recommendedName>
        <fullName evidence="3 7">Argininosuccinate lyase</fullName>
        <shortName evidence="7">ASAL</shortName>
        <ecNumber evidence="3 7">4.3.2.1</ecNumber>
    </recommendedName>
    <alternativeName>
        <fullName evidence="7">Arginosuccinase</fullName>
    </alternativeName>
</protein>
<feature type="domain" description="Argininosuccinate lyase C-terminal" evidence="9">
    <location>
        <begin position="369"/>
        <end position="438"/>
    </location>
</feature>
<evidence type="ECO:0000256" key="6">
    <source>
        <dbReference type="ARBA" id="ARBA00023239"/>
    </source>
</evidence>
<dbReference type="PROSITE" id="PS00163">
    <property type="entry name" value="FUMARATE_LYASES"/>
    <property type="match status" value="1"/>
</dbReference>
<dbReference type="Proteomes" id="UP000309550">
    <property type="component" value="Unassembled WGS sequence"/>
</dbReference>
<comment type="subcellular location">
    <subcellularLocation>
        <location evidence="7">Cytoplasm</location>
    </subcellularLocation>
</comment>